<reference evidence="4 5" key="1">
    <citation type="submission" date="2016-10" db="EMBL/GenBank/DDBJ databases">
        <authorList>
            <person name="Varghese N."/>
            <person name="Submissions S."/>
        </authorList>
    </citation>
    <scope>NUCLEOTIDE SEQUENCE [LARGE SCALE GENOMIC DNA]</scope>
    <source>
        <strain evidence="2 5">CDM_1</strain>
        <strain evidence="4">CDM_6</strain>
    </source>
</reference>
<organism evidence="3 4">
    <name type="scientific">Natrinema hispanicum</name>
    <dbReference type="NCBI Taxonomy" id="392421"/>
    <lineage>
        <taxon>Archaea</taxon>
        <taxon>Methanobacteriati</taxon>
        <taxon>Methanobacteriota</taxon>
        <taxon>Stenosarchaea group</taxon>
        <taxon>Halobacteria</taxon>
        <taxon>Halobacteriales</taxon>
        <taxon>Natrialbaceae</taxon>
        <taxon>Natrinema</taxon>
    </lineage>
</organism>
<name>A0A1I0EVA3_9EURY</name>
<evidence type="ECO:0000256" key="1">
    <source>
        <dbReference type="SAM" id="MobiDB-lite"/>
    </source>
</evidence>
<feature type="compositionally biased region" description="Acidic residues" evidence="1">
    <location>
        <begin position="59"/>
        <end position="81"/>
    </location>
</feature>
<protein>
    <submittedName>
        <fullName evidence="3">Uncharacterized protein</fullName>
    </submittedName>
</protein>
<dbReference type="EMBL" id="FMZP01000009">
    <property type="protein sequence ID" value="SDC93754.1"/>
    <property type="molecule type" value="Genomic_DNA"/>
</dbReference>
<dbReference type="RefSeq" id="WP_092932310.1">
    <property type="nucleotide sequence ID" value="NZ_FMZP01000009.1"/>
</dbReference>
<gene>
    <name evidence="3" type="ORF">SAMN04488694_107114</name>
    <name evidence="2" type="ORF">SAMN05192552_1009113</name>
</gene>
<proteinExistence type="predicted"/>
<keyword evidence="4" id="KW-1185">Reference proteome</keyword>
<evidence type="ECO:0000313" key="2">
    <source>
        <dbReference type="EMBL" id="SDC93754.1"/>
    </source>
</evidence>
<accession>A0A1I0EVA3</accession>
<reference evidence="3" key="2">
    <citation type="submission" date="2016-10" db="EMBL/GenBank/DDBJ databases">
        <authorList>
            <person name="de Groot N.N."/>
        </authorList>
    </citation>
    <scope>NUCLEOTIDE SEQUENCE [LARGE SCALE GENOMIC DNA]</scope>
    <source>
        <strain evidence="3">CDM_6</strain>
    </source>
</reference>
<evidence type="ECO:0000313" key="3">
    <source>
        <dbReference type="EMBL" id="SET48812.1"/>
    </source>
</evidence>
<dbReference type="AlphaFoldDB" id="A0A1I0EVA3"/>
<feature type="region of interest" description="Disordered" evidence="1">
    <location>
        <begin position="37"/>
        <end position="132"/>
    </location>
</feature>
<evidence type="ECO:0000313" key="5">
    <source>
        <dbReference type="Proteomes" id="UP000324021"/>
    </source>
</evidence>
<sequence length="149" mass="15757">MKRALTLALTVALIGSLTFMGFAGTAAAGNFQNDAGVDTDNSVDQDTDAATDQAQDTDQSSEQDGENEQDQEAEQENELDQGDNIALSGGGDAYAFNNADQTNKLYQKQKAKNDQYNTPDSKQKQKGKTGAGSIAVPITNLTDFVNAAL</sequence>
<dbReference type="OrthoDB" id="188291at2157"/>
<dbReference type="Proteomes" id="UP000324021">
    <property type="component" value="Unassembled WGS sequence"/>
</dbReference>
<dbReference type="Proteomes" id="UP000199320">
    <property type="component" value="Unassembled WGS sequence"/>
</dbReference>
<dbReference type="EMBL" id="FOIC01000007">
    <property type="protein sequence ID" value="SET48812.1"/>
    <property type="molecule type" value="Genomic_DNA"/>
</dbReference>
<evidence type="ECO:0000313" key="4">
    <source>
        <dbReference type="Proteomes" id="UP000199320"/>
    </source>
</evidence>